<evidence type="ECO:0000313" key="2">
    <source>
        <dbReference type="EMBL" id="CRL07947.1"/>
    </source>
</evidence>
<name>A0A1J1J6B1_9DIPT</name>
<evidence type="ECO:0000313" key="3">
    <source>
        <dbReference type="Proteomes" id="UP000183832"/>
    </source>
</evidence>
<gene>
    <name evidence="2" type="ORF">CLUMA_CG021170</name>
</gene>
<proteinExistence type="predicted"/>
<dbReference type="AlphaFoldDB" id="A0A1J1J6B1"/>
<evidence type="ECO:0000256" key="1">
    <source>
        <dbReference type="SAM" id="Phobius"/>
    </source>
</evidence>
<sequence length="74" mass="8537">MWKEILIVSDVSHGVFTQIGASLIIVFLRSLSLCSSDQRDVIVISCFVSFWAQSQISEKNKYKQNKFMKSFCRN</sequence>
<keyword evidence="1" id="KW-1133">Transmembrane helix</keyword>
<keyword evidence="1" id="KW-0472">Membrane</keyword>
<organism evidence="2 3">
    <name type="scientific">Clunio marinus</name>
    <dbReference type="NCBI Taxonomy" id="568069"/>
    <lineage>
        <taxon>Eukaryota</taxon>
        <taxon>Metazoa</taxon>
        <taxon>Ecdysozoa</taxon>
        <taxon>Arthropoda</taxon>
        <taxon>Hexapoda</taxon>
        <taxon>Insecta</taxon>
        <taxon>Pterygota</taxon>
        <taxon>Neoptera</taxon>
        <taxon>Endopterygota</taxon>
        <taxon>Diptera</taxon>
        <taxon>Nematocera</taxon>
        <taxon>Chironomoidea</taxon>
        <taxon>Chironomidae</taxon>
        <taxon>Clunio</taxon>
    </lineage>
</organism>
<reference evidence="2 3" key="1">
    <citation type="submission" date="2015-04" db="EMBL/GenBank/DDBJ databases">
        <authorList>
            <person name="Syromyatnikov M.Y."/>
            <person name="Popov V.N."/>
        </authorList>
    </citation>
    <scope>NUCLEOTIDE SEQUENCE [LARGE SCALE GENOMIC DNA]</scope>
</reference>
<feature type="transmembrane region" description="Helical" evidence="1">
    <location>
        <begin position="6"/>
        <end position="28"/>
    </location>
</feature>
<accession>A0A1J1J6B1</accession>
<keyword evidence="3" id="KW-1185">Reference proteome</keyword>
<dbReference type="Proteomes" id="UP000183832">
    <property type="component" value="Unassembled WGS sequence"/>
</dbReference>
<dbReference type="EMBL" id="CVRI01000074">
    <property type="protein sequence ID" value="CRL07947.1"/>
    <property type="molecule type" value="Genomic_DNA"/>
</dbReference>
<keyword evidence="1" id="KW-0812">Transmembrane</keyword>
<protein>
    <submittedName>
        <fullName evidence="2">CLUMA_CG021170, isoform A</fullName>
    </submittedName>
</protein>